<feature type="domain" description="HD-GYP" evidence="1">
    <location>
        <begin position="113"/>
        <end position="309"/>
    </location>
</feature>
<dbReference type="Gene3D" id="1.10.3210.10">
    <property type="entry name" value="Hypothetical protein af1432"/>
    <property type="match status" value="1"/>
</dbReference>
<dbReference type="EMBL" id="QJJR01000005">
    <property type="protein sequence ID" value="PXW91405.1"/>
    <property type="molecule type" value="Genomic_DNA"/>
</dbReference>
<accession>A0A2V3WGP2</accession>
<gene>
    <name evidence="2" type="ORF">DES38_10524</name>
</gene>
<name>A0A2V3WGP2_9BACI</name>
<protein>
    <submittedName>
        <fullName evidence="2">HD-GYP domain-containing protein (C-di-GMP phosphodiesterase class II)</fullName>
    </submittedName>
</protein>
<dbReference type="OrthoDB" id="9759601at2"/>
<reference evidence="2 3" key="1">
    <citation type="submission" date="2018-05" db="EMBL/GenBank/DDBJ databases">
        <title>Genomic Encyclopedia of Type Strains, Phase IV (KMG-IV): sequencing the most valuable type-strain genomes for metagenomic binning, comparative biology and taxonomic classification.</title>
        <authorList>
            <person name="Goeker M."/>
        </authorList>
    </citation>
    <scope>NUCLEOTIDE SEQUENCE [LARGE SCALE GENOMIC DNA]</scope>
    <source>
        <strain evidence="2 3">DSM 22440</strain>
    </source>
</reference>
<comment type="caution">
    <text evidence="2">The sequence shown here is derived from an EMBL/GenBank/DDBJ whole genome shotgun (WGS) entry which is preliminary data.</text>
</comment>
<proteinExistence type="predicted"/>
<evidence type="ECO:0000259" key="1">
    <source>
        <dbReference type="PROSITE" id="PS51832"/>
    </source>
</evidence>
<organism evidence="2 3">
    <name type="scientific">Streptohalobacillus salinus</name>
    <dbReference type="NCBI Taxonomy" id="621096"/>
    <lineage>
        <taxon>Bacteria</taxon>
        <taxon>Bacillati</taxon>
        <taxon>Bacillota</taxon>
        <taxon>Bacilli</taxon>
        <taxon>Bacillales</taxon>
        <taxon>Bacillaceae</taxon>
        <taxon>Streptohalobacillus</taxon>
    </lineage>
</organism>
<evidence type="ECO:0000313" key="2">
    <source>
        <dbReference type="EMBL" id="PXW91405.1"/>
    </source>
</evidence>
<dbReference type="PROSITE" id="PS51832">
    <property type="entry name" value="HD_GYP"/>
    <property type="match status" value="1"/>
</dbReference>
<sequence>MRLIAARGLEEGHELAKPIYNDRGQILVQKDIKLTRAMVDRLLALGVTFVYIKDAISEDIIITSPVSEELKIESMRTVKSVFHSYKSAGFKEKAFLFDKTSENMAALVDSIIMQIQRDDEVLSIMSDIFISDDYLFSHSVNVTIYAVALANEMKLTRKQTRQLGLGAMLHDVGKVFLPEEILKKTGRLTDFEFDLVKTHPELGFEFLRSSSDLPLLVAHCAYQHHERIDGSGYPRGIEGKDMHLFGKILGVADVFDAVTSQRVYRDAMLPQEGLEILYSGSGTLFEPEMVRVFRDTIAVYPNGVTIALNDGRRAIVVRQNPKLYNRPVIRVVQENGQTVSPYDLDLAKELSITITGYKM</sequence>
<dbReference type="InterPro" id="IPR037522">
    <property type="entry name" value="HD_GYP_dom"/>
</dbReference>
<dbReference type="SUPFAM" id="SSF109604">
    <property type="entry name" value="HD-domain/PDEase-like"/>
    <property type="match status" value="1"/>
</dbReference>
<dbReference type="CDD" id="cd00077">
    <property type="entry name" value="HDc"/>
    <property type="match status" value="1"/>
</dbReference>
<dbReference type="AlphaFoldDB" id="A0A2V3WGP2"/>
<dbReference type="SMART" id="SM00471">
    <property type="entry name" value="HDc"/>
    <property type="match status" value="1"/>
</dbReference>
<dbReference type="InterPro" id="IPR003607">
    <property type="entry name" value="HD/PDEase_dom"/>
</dbReference>
<dbReference type="RefSeq" id="WP_110251185.1">
    <property type="nucleotide sequence ID" value="NZ_QJJR01000005.1"/>
</dbReference>
<dbReference type="Proteomes" id="UP000247922">
    <property type="component" value="Unassembled WGS sequence"/>
</dbReference>
<evidence type="ECO:0000313" key="3">
    <source>
        <dbReference type="Proteomes" id="UP000247922"/>
    </source>
</evidence>
<dbReference type="Pfam" id="PF13487">
    <property type="entry name" value="HD_5"/>
    <property type="match status" value="1"/>
</dbReference>
<keyword evidence="3" id="KW-1185">Reference proteome</keyword>
<dbReference type="PANTHER" id="PTHR43155:SF2">
    <property type="entry name" value="CYCLIC DI-GMP PHOSPHODIESTERASE PA4108"/>
    <property type="match status" value="1"/>
</dbReference>
<dbReference type="PANTHER" id="PTHR43155">
    <property type="entry name" value="CYCLIC DI-GMP PHOSPHODIESTERASE PA4108-RELATED"/>
    <property type="match status" value="1"/>
</dbReference>